<reference evidence="2 3" key="1">
    <citation type="submission" date="2024-04" db="EMBL/GenBank/DDBJ databases">
        <authorList>
            <person name="Waldvogel A.-M."/>
            <person name="Schoenle A."/>
        </authorList>
    </citation>
    <scope>NUCLEOTIDE SEQUENCE [LARGE SCALE GENOMIC DNA]</scope>
</reference>
<organism evidence="2 3">
    <name type="scientific">Knipowitschia caucasica</name>
    <name type="common">Caucasian dwarf goby</name>
    <name type="synonym">Pomatoschistus caucasicus</name>
    <dbReference type="NCBI Taxonomy" id="637954"/>
    <lineage>
        <taxon>Eukaryota</taxon>
        <taxon>Metazoa</taxon>
        <taxon>Chordata</taxon>
        <taxon>Craniata</taxon>
        <taxon>Vertebrata</taxon>
        <taxon>Euteleostomi</taxon>
        <taxon>Actinopterygii</taxon>
        <taxon>Neopterygii</taxon>
        <taxon>Teleostei</taxon>
        <taxon>Neoteleostei</taxon>
        <taxon>Acanthomorphata</taxon>
        <taxon>Gobiaria</taxon>
        <taxon>Gobiiformes</taxon>
        <taxon>Gobioidei</taxon>
        <taxon>Gobiidae</taxon>
        <taxon>Gobiinae</taxon>
        <taxon>Knipowitschia</taxon>
    </lineage>
</organism>
<accession>A0AAV2JYN1</accession>
<feature type="region of interest" description="Disordered" evidence="1">
    <location>
        <begin position="25"/>
        <end position="45"/>
    </location>
</feature>
<dbReference type="EMBL" id="OZ035837">
    <property type="protein sequence ID" value="CAL1581853.1"/>
    <property type="molecule type" value="Genomic_DNA"/>
</dbReference>
<evidence type="ECO:0000313" key="2">
    <source>
        <dbReference type="EMBL" id="CAL1581853.1"/>
    </source>
</evidence>
<dbReference type="AlphaFoldDB" id="A0AAV2JYN1"/>
<name>A0AAV2JYN1_KNICA</name>
<protein>
    <submittedName>
        <fullName evidence="2">Uncharacterized protein</fullName>
    </submittedName>
</protein>
<gene>
    <name evidence="2" type="ORF">KC01_LOCUS12568</name>
</gene>
<sequence length="45" mass="4746">MRDGTQTFIKEQYTGVIGMKWTQPGSTLPSPSAAPGSIGYSGGVW</sequence>
<evidence type="ECO:0000256" key="1">
    <source>
        <dbReference type="SAM" id="MobiDB-lite"/>
    </source>
</evidence>
<proteinExistence type="predicted"/>
<evidence type="ECO:0000313" key="3">
    <source>
        <dbReference type="Proteomes" id="UP001497482"/>
    </source>
</evidence>
<dbReference type="Proteomes" id="UP001497482">
    <property type="component" value="Chromosome 15"/>
</dbReference>
<keyword evidence="3" id="KW-1185">Reference proteome</keyword>